<name>A0A4P6ZFD5_9FLAO</name>
<gene>
    <name evidence="2" type="ORF">NBC122_01421</name>
</gene>
<protein>
    <submittedName>
        <fullName evidence="2">Uncharacterized protein</fullName>
    </submittedName>
</protein>
<sequence length="149" mass="18472">MVCFCKNLITLFVIIKVLVLFDDFLVHKLNQISRNEYLCFMIVICQRLLKNTKISGITLFPFIILRKPEYRHDPILINHEKIHLRQQLELLIIFFYLWYVMEYYYRLFKLKNRDLAYRSISFEREAYAMEANPDYLENRNHWSFWKYIK</sequence>
<keyword evidence="3" id="KW-1185">Reference proteome</keyword>
<proteinExistence type="predicted"/>
<evidence type="ECO:0000313" key="2">
    <source>
        <dbReference type="EMBL" id="QBO58247.1"/>
    </source>
</evidence>
<feature type="transmembrane region" description="Helical" evidence="1">
    <location>
        <begin position="84"/>
        <end position="105"/>
    </location>
</feature>
<feature type="transmembrane region" description="Helical" evidence="1">
    <location>
        <begin position="6"/>
        <end position="25"/>
    </location>
</feature>
<dbReference type="AlphaFoldDB" id="A0A4P6ZFD5"/>
<keyword evidence="1" id="KW-0812">Transmembrane</keyword>
<accession>A0A4P6ZFD5</accession>
<keyword evidence="1" id="KW-0472">Membrane</keyword>
<dbReference type="Proteomes" id="UP000294419">
    <property type="component" value="Chromosome"/>
</dbReference>
<dbReference type="KEGG" id="csal:NBC122_01421"/>
<evidence type="ECO:0000256" key="1">
    <source>
        <dbReference type="SAM" id="Phobius"/>
    </source>
</evidence>
<dbReference type="EMBL" id="CP037954">
    <property type="protein sequence ID" value="QBO58247.1"/>
    <property type="molecule type" value="Genomic_DNA"/>
</dbReference>
<keyword evidence="1" id="KW-1133">Transmembrane helix</keyword>
<organism evidence="2 3">
    <name type="scientific">Chryseobacterium salivictor</name>
    <dbReference type="NCBI Taxonomy" id="2547600"/>
    <lineage>
        <taxon>Bacteria</taxon>
        <taxon>Pseudomonadati</taxon>
        <taxon>Bacteroidota</taxon>
        <taxon>Flavobacteriia</taxon>
        <taxon>Flavobacteriales</taxon>
        <taxon>Weeksellaceae</taxon>
        <taxon>Chryseobacterium group</taxon>
        <taxon>Chryseobacterium</taxon>
    </lineage>
</organism>
<evidence type="ECO:0000313" key="3">
    <source>
        <dbReference type="Proteomes" id="UP000294419"/>
    </source>
</evidence>
<reference evidence="2 3" key="1">
    <citation type="submission" date="2019-03" db="EMBL/GenBank/DDBJ databases">
        <authorList>
            <person name="Kim H."/>
            <person name="Yu S.-M."/>
        </authorList>
    </citation>
    <scope>NUCLEOTIDE SEQUENCE [LARGE SCALE GENOMIC DNA]</scope>
    <source>
        <strain evidence="2 3">NBC122</strain>
    </source>
</reference>